<reference evidence="1 2" key="1">
    <citation type="journal article" date="2019" name="Nat. Plants">
        <title>Stout camphor tree genome fills gaps in understanding of flowering plant genome evolution.</title>
        <authorList>
            <person name="Chaw S.M."/>
            <person name="Liu Y.C."/>
            <person name="Wu Y.W."/>
            <person name="Wang H.Y."/>
            <person name="Lin C.I."/>
            <person name="Wu C.S."/>
            <person name="Ke H.M."/>
            <person name="Chang L.Y."/>
            <person name="Hsu C.Y."/>
            <person name="Yang H.T."/>
            <person name="Sudianto E."/>
            <person name="Hsu M.H."/>
            <person name="Wu K.P."/>
            <person name="Wang L.N."/>
            <person name="Leebens-Mack J.H."/>
            <person name="Tsai I.J."/>
        </authorList>
    </citation>
    <scope>NUCLEOTIDE SEQUENCE [LARGE SCALE GENOMIC DNA]</scope>
    <source>
        <strain evidence="2">cv. Chaw 1501</strain>
        <tissue evidence="1">Young leaves</tissue>
    </source>
</reference>
<dbReference type="AlphaFoldDB" id="A0A443P254"/>
<keyword evidence="2" id="KW-1185">Reference proteome</keyword>
<name>A0A443P254_9MAGN</name>
<proteinExistence type="predicted"/>
<sequence length="157" mass="17895">MEDCNMRNCGSKRRKRQPIREYKIDAKVDLTIIIICLFIKIEGRWVHNSYGREEIVGDNVVTEACDQDYQKELESCQSSLRPPLCIMQCPANLQEMYNSHILPKSVTISTLAMDKTMLISVDREVGASLEVGGPSNVNLFSTGQVVSDWAYIHDQFY</sequence>
<dbReference type="EMBL" id="QPKB01000005">
    <property type="protein sequence ID" value="RWR84900.1"/>
    <property type="molecule type" value="Genomic_DNA"/>
</dbReference>
<dbReference type="Proteomes" id="UP000283530">
    <property type="component" value="Unassembled WGS sequence"/>
</dbReference>
<evidence type="ECO:0000313" key="1">
    <source>
        <dbReference type="EMBL" id="RWR84900.1"/>
    </source>
</evidence>
<organism evidence="1 2">
    <name type="scientific">Cinnamomum micranthum f. kanehirae</name>
    <dbReference type="NCBI Taxonomy" id="337451"/>
    <lineage>
        <taxon>Eukaryota</taxon>
        <taxon>Viridiplantae</taxon>
        <taxon>Streptophyta</taxon>
        <taxon>Embryophyta</taxon>
        <taxon>Tracheophyta</taxon>
        <taxon>Spermatophyta</taxon>
        <taxon>Magnoliopsida</taxon>
        <taxon>Magnoliidae</taxon>
        <taxon>Laurales</taxon>
        <taxon>Lauraceae</taxon>
        <taxon>Cinnamomum</taxon>
    </lineage>
</organism>
<comment type="caution">
    <text evidence="1">The sequence shown here is derived from an EMBL/GenBank/DDBJ whole genome shotgun (WGS) entry which is preliminary data.</text>
</comment>
<accession>A0A443P254</accession>
<evidence type="ECO:0000313" key="2">
    <source>
        <dbReference type="Proteomes" id="UP000283530"/>
    </source>
</evidence>
<gene>
    <name evidence="1" type="ORF">CKAN_01373400</name>
</gene>
<protein>
    <submittedName>
        <fullName evidence="1">Uncharacterized protein</fullName>
    </submittedName>
</protein>